<evidence type="ECO:0008006" key="4">
    <source>
        <dbReference type="Google" id="ProtNLM"/>
    </source>
</evidence>
<accession>A0ABY3PDH5</accession>
<evidence type="ECO:0000256" key="1">
    <source>
        <dbReference type="SAM" id="Phobius"/>
    </source>
</evidence>
<protein>
    <recommendedName>
        <fullName evidence="4">Yip1 domain-containing protein</fullName>
    </recommendedName>
</protein>
<keyword evidence="1" id="KW-1133">Transmembrane helix</keyword>
<organism evidence="2 3">
    <name type="scientific">Staphylococcus ratti</name>
    <dbReference type="NCBI Taxonomy" id="2892440"/>
    <lineage>
        <taxon>Bacteria</taxon>
        <taxon>Bacillati</taxon>
        <taxon>Bacillota</taxon>
        <taxon>Bacilli</taxon>
        <taxon>Bacillales</taxon>
        <taxon>Staphylococcaceae</taxon>
        <taxon>Staphylococcus</taxon>
    </lineage>
</organism>
<name>A0ABY3PDH5_9STAP</name>
<dbReference type="EMBL" id="CP086654">
    <property type="protein sequence ID" value="UEX90363.1"/>
    <property type="molecule type" value="Genomic_DNA"/>
</dbReference>
<feature type="transmembrane region" description="Helical" evidence="1">
    <location>
        <begin position="65"/>
        <end position="93"/>
    </location>
</feature>
<dbReference type="RefSeq" id="WP_229292859.1">
    <property type="nucleotide sequence ID" value="NZ_CP086654.1"/>
</dbReference>
<sequence>MSSLNLLHIESFEKQRTNPKVLWKILLFIFTSILVALIAPQITDIISPIKEKGLSQSKIDEVKPILSLITSMSLFLGSAFVFLIYFVLILIITKITKLKVAAKSIFSSTLLMLIITSIITLVAMSIQWLFGFQLPNINIASLNIFSPGQPQLSAISLQNIVTAWLFGVILYSTCRMSKKWSAILAILHFMIYFSFSFLS</sequence>
<feature type="transmembrane region" description="Helical" evidence="1">
    <location>
        <begin position="105"/>
        <end position="130"/>
    </location>
</feature>
<evidence type="ECO:0000313" key="3">
    <source>
        <dbReference type="Proteomes" id="UP001197626"/>
    </source>
</evidence>
<gene>
    <name evidence="2" type="ORF">LN051_01445</name>
</gene>
<keyword evidence="1" id="KW-0812">Transmembrane</keyword>
<keyword evidence="3" id="KW-1185">Reference proteome</keyword>
<feature type="transmembrane region" description="Helical" evidence="1">
    <location>
        <begin position="21"/>
        <end position="42"/>
    </location>
</feature>
<evidence type="ECO:0000313" key="2">
    <source>
        <dbReference type="EMBL" id="UEX90363.1"/>
    </source>
</evidence>
<keyword evidence="1" id="KW-0472">Membrane</keyword>
<reference evidence="2 3" key="1">
    <citation type="journal article" date="2022" name="Pathogens">
        <title>Staphylococcus ratti sp. nov. Isolated from a Lab Rat.</title>
        <authorList>
            <person name="Kovarovic V."/>
            <person name="Sedlacek I."/>
            <person name="Petras P."/>
            <person name="Kralova S."/>
            <person name="Maslanova I."/>
            <person name="Svec P."/>
            <person name="Neumann-Schaal M."/>
            <person name="Botka T."/>
            <person name="Gelbicova T."/>
            <person name="Stankova E."/>
            <person name="Doskar J."/>
            <person name="Pantucek R."/>
        </authorList>
    </citation>
    <scope>NUCLEOTIDE SEQUENCE [LARGE SCALE GENOMIC DNA]</scope>
    <source>
        <strain evidence="2 3">CCM 9025</strain>
    </source>
</reference>
<feature type="transmembrane region" description="Helical" evidence="1">
    <location>
        <begin position="150"/>
        <end position="173"/>
    </location>
</feature>
<proteinExistence type="predicted"/>
<dbReference type="Proteomes" id="UP001197626">
    <property type="component" value="Chromosome"/>
</dbReference>
<feature type="transmembrane region" description="Helical" evidence="1">
    <location>
        <begin position="180"/>
        <end position="198"/>
    </location>
</feature>